<sequence length="344" mass="37526">MTSKYISSFGTMRPPKREVGMSKASTSIPEFHTALLNSKRILALCGAGLSAASGLDTFRGKGGMWRNYRATSLATPEAFENDPGLVWLFYALRRHQALNAKPNMAHFALAELARQKGEEGFQCLSQNVDGTPPTLLSPPHTNPLGLSQRASHPPSQLKLLHSTLFNLKCFNDSCTYLDIDNFTDPLCPALTITPENIETRLAPAAKSMHNHLDPRRPKAIPEDELPHCPSCETGLLRPGVVWFGEALPSETIEGIDEWIEAGESVDLILVIGTTATVWPASSYVEIARRFGAKVAVVNMDDGELGSASDLREGDFWFQGDAAVLVPQMLEPVVGDLKQFKELAA</sequence>
<dbReference type="Gene3D" id="3.30.1600.10">
    <property type="entry name" value="SIR2/SIRT2 'Small Domain"/>
    <property type="match status" value="1"/>
</dbReference>
<dbReference type="HOGENOM" id="CLU_023643_3_1_1"/>
<evidence type="ECO:0000256" key="3">
    <source>
        <dbReference type="ARBA" id="ARBA00023027"/>
    </source>
</evidence>
<dbReference type="STRING" id="1116229.S3D3K3"/>
<dbReference type="GO" id="GO:0017136">
    <property type="term" value="F:histone deacetylase activity, NAD-dependent"/>
    <property type="evidence" value="ECO:0007669"/>
    <property type="project" value="TreeGrafter"/>
</dbReference>
<evidence type="ECO:0000256" key="2">
    <source>
        <dbReference type="ARBA" id="ARBA00022679"/>
    </source>
</evidence>
<evidence type="ECO:0000313" key="7">
    <source>
        <dbReference type="Proteomes" id="UP000016922"/>
    </source>
</evidence>
<dbReference type="eggNOG" id="KOG2684">
    <property type="taxonomic scope" value="Eukaryota"/>
</dbReference>
<dbReference type="OrthoDB" id="424302at2759"/>
<comment type="similarity">
    <text evidence="1">Belongs to the sirtuin family. Class I subfamily.</text>
</comment>
<accession>S3D3K3</accession>
<dbReference type="AlphaFoldDB" id="S3D3K3"/>
<dbReference type="InterPro" id="IPR003000">
    <property type="entry name" value="Sirtuin"/>
</dbReference>
<evidence type="ECO:0000256" key="4">
    <source>
        <dbReference type="PROSITE-ProRule" id="PRU00236"/>
    </source>
</evidence>
<organism evidence="6 7">
    <name type="scientific">Glarea lozoyensis (strain ATCC 20868 / MF5171)</name>
    <dbReference type="NCBI Taxonomy" id="1116229"/>
    <lineage>
        <taxon>Eukaryota</taxon>
        <taxon>Fungi</taxon>
        <taxon>Dikarya</taxon>
        <taxon>Ascomycota</taxon>
        <taxon>Pezizomycotina</taxon>
        <taxon>Leotiomycetes</taxon>
        <taxon>Helotiales</taxon>
        <taxon>Helotiaceae</taxon>
        <taxon>Glarea</taxon>
    </lineage>
</organism>
<dbReference type="Pfam" id="PF02146">
    <property type="entry name" value="SIR2"/>
    <property type="match status" value="2"/>
</dbReference>
<keyword evidence="7" id="KW-1185">Reference proteome</keyword>
<dbReference type="PANTHER" id="PTHR11085">
    <property type="entry name" value="NAD-DEPENDENT PROTEIN DEACYLASE SIRTUIN-5, MITOCHONDRIAL-RELATED"/>
    <property type="match status" value="1"/>
</dbReference>
<dbReference type="OMA" id="KWIAAGP"/>
<dbReference type="Proteomes" id="UP000016922">
    <property type="component" value="Unassembled WGS sequence"/>
</dbReference>
<dbReference type="SUPFAM" id="SSF52467">
    <property type="entry name" value="DHS-like NAD/FAD-binding domain"/>
    <property type="match status" value="1"/>
</dbReference>
<protein>
    <submittedName>
        <fullName evidence="6">DHS-like NAD/FAD-binding protein</fullName>
    </submittedName>
</protein>
<name>S3D3K3_GLAL2</name>
<dbReference type="PANTHER" id="PTHR11085:SF10">
    <property type="entry name" value="NAD-DEPENDENT PROTEIN DEACYLASE SIRTUIN-5, MITOCHONDRIAL-RELATED"/>
    <property type="match status" value="1"/>
</dbReference>
<evidence type="ECO:0000256" key="1">
    <source>
        <dbReference type="ARBA" id="ARBA00006924"/>
    </source>
</evidence>
<reference evidence="6 7" key="1">
    <citation type="journal article" date="2013" name="BMC Genomics">
        <title>Genomics-driven discovery of the pneumocandin biosynthetic gene cluster in the fungus Glarea lozoyensis.</title>
        <authorList>
            <person name="Chen L."/>
            <person name="Yue Q."/>
            <person name="Zhang X."/>
            <person name="Xiang M."/>
            <person name="Wang C."/>
            <person name="Li S."/>
            <person name="Che Y."/>
            <person name="Ortiz-Lopez F.J."/>
            <person name="Bills G.F."/>
            <person name="Liu X."/>
            <person name="An Z."/>
        </authorList>
    </citation>
    <scope>NUCLEOTIDE SEQUENCE [LARGE SCALE GENOMIC DNA]</scope>
    <source>
        <strain evidence="7">ATCC 20868 / MF5171</strain>
    </source>
</reference>
<dbReference type="EMBL" id="KE145370">
    <property type="protein sequence ID" value="EPE26646.1"/>
    <property type="molecule type" value="Genomic_DNA"/>
</dbReference>
<dbReference type="InterPro" id="IPR029035">
    <property type="entry name" value="DHS-like_NAD/FAD-binding_dom"/>
</dbReference>
<dbReference type="KEGG" id="glz:GLAREA_02559"/>
<dbReference type="RefSeq" id="XP_008085836.1">
    <property type="nucleotide sequence ID" value="XM_008087645.1"/>
</dbReference>
<dbReference type="InterPro" id="IPR050134">
    <property type="entry name" value="NAD-dep_sirtuin_deacylases"/>
</dbReference>
<keyword evidence="3" id="KW-0520">NAD</keyword>
<dbReference type="Gene3D" id="3.40.50.1220">
    <property type="entry name" value="TPP-binding domain"/>
    <property type="match status" value="1"/>
</dbReference>
<keyword evidence="2" id="KW-0808">Transferase</keyword>
<dbReference type="PROSITE" id="PS50305">
    <property type="entry name" value="SIRTUIN"/>
    <property type="match status" value="1"/>
</dbReference>
<dbReference type="InterPro" id="IPR026591">
    <property type="entry name" value="Sirtuin_cat_small_dom_sf"/>
</dbReference>
<dbReference type="GO" id="GO:0070403">
    <property type="term" value="F:NAD+ binding"/>
    <property type="evidence" value="ECO:0007669"/>
    <property type="project" value="InterPro"/>
</dbReference>
<dbReference type="GO" id="GO:0005634">
    <property type="term" value="C:nucleus"/>
    <property type="evidence" value="ECO:0007669"/>
    <property type="project" value="TreeGrafter"/>
</dbReference>
<comment type="caution">
    <text evidence="4">Lacks conserved residue(s) required for the propagation of feature annotation.</text>
</comment>
<evidence type="ECO:0000259" key="5">
    <source>
        <dbReference type="PROSITE" id="PS50305"/>
    </source>
</evidence>
<dbReference type="GeneID" id="19461616"/>
<proteinExistence type="inferred from homology"/>
<gene>
    <name evidence="6" type="ORF">GLAREA_02559</name>
</gene>
<evidence type="ECO:0000313" key="6">
    <source>
        <dbReference type="EMBL" id="EPE26646.1"/>
    </source>
</evidence>
<dbReference type="InterPro" id="IPR026590">
    <property type="entry name" value="Ssirtuin_cat_dom"/>
</dbReference>
<feature type="domain" description="Deacetylase sirtuin-type" evidence="5">
    <location>
        <begin position="21"/>
        <end position="342"/>
    </location>
</feature>